<name>A0A161H2J9_9RHOB</name>
<geneLocation type="plasmid" evidence="3">
    <name>cai42_Plasmidc</name>
</geneLocation>
<evidence type="ECO:0000313" key="3">
    <source>
        <dbReference type="Proteomes" id="UP000076128"/>
    </source>
</evidence>
<keyword evidence="1" id="KW-0732">Signal</keyword>
<protein>
    <recommendedName>
        <fullName evidence="4">Metal-binding protein</fullName>
    </recommendedName>
</protein>
<accession>A0A161H2J9</accession>
<keyword evidence="3" id="KW-1185">Reference proteome</keyword>
<organism evidence="2 3">
    <name type="scientific">Frigidibacter mobilis</name>
    <dbReference type="NCBI Taxonomy" id="1335048"/>
    <lineage>
        <taxon>Bacteria</taxon>
        <taxon>Pseudomonadati</taxon>
        <taxon>Pseudomonadota</taxon>
        <taxon>Alphaproteobacteria</taxon>
        <taxon>Rhodobacterales</taxon>
        <taxon>Paracoccaceae</taxon>
        <taxon>Frigidibacter</taxon>
    </lineage>
</organism>
<feature type="chain" id="PRO_5007822583" description="Metal-binding protein" evidence="1">
    <location>
        <begin position="28"/>
        <end position="157"/>
    </location>
</feature>
<proteinExistence type="predicted"/>
<dbReference type="InterPro" id="IPR007332">
    <property type="entry name" value="DUF411"/>
</dbReference>
<gene>
    <name evidence="2" type="ORF">AKL17_3p0107</name>
</gene>
<dbReference type="KEGG" id="daa:AKL17_3p0107"/>
<dbReference type="Proteomes" id="UP000076128">
    <property type="component" value="Plasmid pcai42C"/>
</dbReference>
<keyword evidence="2" id="KW-0614">Plasmid</keyword>
<sequence length="157" mass="16617">MTLTRRHVLSAAASLISLGILPGRTFAQDLETIEVFKTATCGCCHDWIAHLQDAGFAVTAQDLEYDALADLKQTAGVPEGLVSCHTGRIAGYVIEGHVPAADIRRLLVERPEAIGLSVPGMPIGSPGMGPEDQREAYDVILIGRDGATMVFASYPAA</sequence>
<dbReference type="Pfam" id="PF04214">
    <property type="entry name" value="DUF411"/>
    <property type="match status" value="1"/>
</dbReference>
<dbReference type="RefSeq" id="WP_066819269.1">
    <property type="nucleotide sequence ID" value="NZ_CP012664.1"/>
</dbReference>
<reference evidence="2 3" key="1">
    <citation type="submission" date="2015-09" db="EMBL/GenBank/DDBJ databases">
        <title>Complete genome sequence of Defluviimonas alba cai42t isolated from an oilfield in Xinjiang.</title>
        <authorList>
            <person name="Geng S."/>
            <person name="Pan X."/>
            <person name="Wu X."/>
        </authorList>
    </citation>
    <scope>NUCLEOTIDE SEQUENCE [LARGE SCALE GENOMIC DNA]</scope>
    <source>
        <strain evidence="3">cai42</strain>
        <plasmid evidence="3">cai42_Plasmidc</plasmid>
    </source>
</reference>
<dbReference type="OrthoDB" id="14727at2"/>
<dbReference type="PATRIC" id="fig|1335048.3.peg.5229"/>
<evidence type="ECO:0000313" key="2">
    <source>
        <dbReference type="EMBL" id="AMY72263.1"/>
    </source>
</evidence>
<dbReference type="AlphaFoldDB" id="A0A161H2J9"/>
<dbReference type="EMBL" id="CP012664">
    <property type="protein sequence ID" value="AMY72263.1"/>
    <property type="molecule type" value="Genomic_DNA"/>
</dbReference>
<evidence type="ECO:0008006" key="4">
    <source>
        <dbReference type="Google" id="ProtNLM"/>
    </source>
</evidence>
<feature type="signal peptide" evidence="1">
    <location>
        <begin position="1"/>
        <end position="27"/>
    </location>
</feature>
<evidence type="ECO:0000256" key="1">
    <source>
        <dbReference type="SAM" id="SignalP"/>
    </source>
</evidence>